<organism evidence="5 6">
    <name type="scientific">Methanospirillum lacunae</name>
    <dbReference type="NCBI Taxonomy" id="668570"/>
    <lineage>
        <taxon>Archaea</taxon>
        <taxon>Methanobacteriati</taxon>
        <taxon>Methanobacteriota</taxon>
        <taxon>Stenosarchaea group</taxon>
        <taxon>Methanomicrobia</taxon>
        <taxon>Methanomicrobiales</taxon>
        <taxon>Methanospirillaceae</taxon>
        <taxon>Methanospirillum</taxon>
    </lineage>
</organism>
<dbReference type="AlphaFoldDB" id="A0A2V2N1R1"/>
<dbReference type="InterPro" id="IPR037046">
    <property type="entry name" value="AlkA_N_sf"/>
</dbReference>
<evidence type="ECO:0000256" key="1">
    <source>
        <dbReference type="ARBA" id="ARBA00010817"/>
    </source>
</evidence>
<evidence type="ECO:0000256" key="2">
    <source>
        <dbReference type="ARBA" id="ARBA00022763"/>
    </source>
</evidence>
<dbReference type="EMBL" id="QGMY01000002">
    <property type="protein sequence ID" value="PWR74274.1"/>
    <property type="molecule type" value="Genomic_DNA"/>
</dbReference>
<keyword evidence="3" id="KW-0234">DNA repair</keyword>
<dbReference type="GO" id="GO:0032131">
    <property type="term" value="F:alkylated DNA binding"/>
    <property type="evidence" value="ECO:0007669"/>
    <property type="project" value="TreeGrafter"/>
</dbReference>
<dbReference type="OrthoDB" id="8200at2157"/>
<evidence type="ECO:0000313" key="5">
    <source>
        <dbReference type="EMBL" id="PWR74274.1"/>
    </source>
</evidence>
<keyword evidence="2" id="KW-0227">DNA damage</keyword>
<dbReference type="Gene3D" id="1.10.1670.10">
    <property type="entry name" value="Helix-hairpin-Helix base-excision DNA repair enzymes (C-terminal)"/>
    <property type="match status" value="1"/>
</dbReference>
<evidence type="ECO:0000259" key="4">
    <source>
        <dbReference type="SMART" id="SM00478"/>
    </source>
</evidence>
<dbReference type="PANTHER" id="PTHR43003:SF5">
    <property type="entry name" value="DNA-3-METHYLADENINE GLYCOSYLASE"/>
    <property type="match status" value="1"/>
</dbReference>
<dbReference type="SMART" id="SM00478">
    <property type="entry name" value="ENDO3c"/>
    <property type="match status" value="1"/>
</dbReference>
<proteinExistence type="inferred from homology"/>
<dbReference type="SUPFAM" id="SSF48150">
    <property type="entry name" value="DNA-glycosylase"/>
    <property type="match status" value="1"/>
</dbReference>
<dbReference type="RefSeq" id="WP_109967553.1">
    <property type="nucleotide sequence ID" value="NZ_CP176093.1"/>
</dbReference>
<dbReference type="GO" id="GO:0006307">
    <property type="term" value="P:DNA alkylation repair"/>
    <property type="evidence" value="ECO:0007669"/>
    <property type="project" value="TreeGrafter"/>
</dbReference>
<dbReference type="Proteomes" id="UP000245657">
    <property type="component" value="Unassembled WGS sequence"/>
</dbReference>
<comment type="similarity">
    <text evidence="1">Belongs to the alkylbase DNA glycosidase AlkA family.</text>
</comment>
<dbReference type="InterPro" id="IPR023170">
    <property type="entry name" value="HhH_base_excis_C"/>
</dbReference>
<name>A0A2V2N1R1_9EURY</name>
<dbReference type="Gene3D" id="1.10.340.30">
    <property type="entry name" value="Hypothetical protein, domain 2"/>
    <property type="match status" value="1"/>
</dbReference>
<accession>A0A2V2N1R1</accession>
<protein>
    <submittedName>
        <fullName evidence="5">DNA-3-methyladenine glycosylase 2 family protein</fullName>
    </submittedName>
</protein>
<dbReference type="GO" id="GO:0032993">
    <property type="term" value="C:protein-DNA complex"/>
    <property type="evidence" value="ECO:0007669"/>
    <property type="project" value="TreeGrafter"/>
</dbReference>
<comment type="caution">
    <text evidence="5">The sequence shown here is derived from an EMBL/GenBank/DDBJ whole genome shotgun (WGS) entry which is preliminary data.</text>
</comment>
<dbReference type="PANTHER" id="PTHR43003">
    <property type="entry name" value="DNA-3-METHYLADENINE GLYCOSYLASE"/>
    <property type="match status" value="1"/>
</dbReference>
<gene>
    <name evidence="5" type="ORF">DK846_03775</name>
</gene>
<sequence>MKYSKIIRQDFQSDVWLYEILVYPREPYDFNESALIFTGGDPVIRTFDGNELVLTVSVQDIPVHLKIRSSGSVSSPSLSLTITSISSISSEVLSQIEDLIKNILSLDDNLTLMYDEFKEDRELMTLFNNCYGLKSPKTPTVFEALVDSIIEQQISLSVAYQLEHRLIKETGSSLTLDNEIYYCYPTRQQLANTSIEVFRKCGLTQRKSEYIRDVSNLIASGKLDLESMQDIPETEKIIEKLCSIRGIGRWTAELTMIRGFHRPDAFPAADIALRRMIGNRFFNGKKISEQEARTFAENWGSWKGLISFYLEVSEKKENLKKRSNITQ</sequence>
<dbReference type="InterPro" id="IPR003265">
    <property type="entry name" value="HhH-GPD_domain"/>
</dbReference>
<dbReference type="GO" id="GO:0043916">
    <property type="term" value="F:DNA-7-methylguanine glycosylase activity"/>
    <property type="evidence" value="ECO:0007669"/>
    <property type="project" value="TreeGrafter"/>
</dbReference>
<dbReference type="Gene3D" id="3.30.310.20">
    <property type="entry name" value="DNA-3-methyladenine glycosylase AlkA, N-terminal domain"/>
    <property type="match status" value="1"/>
</dbReference>
<reference evidence="5 6" key="1">
    <citation type="submission" date="2018-05" db="EMBL/GenBank/DDBJ databases">
        <title>Draft genome of Methanospirillum lacunae Ki8-1.</title>
        <authorList>
            <person name="Dueholm M.S."/>
            <person name="Nielsen P.H."/>
            <person name="Bakmann L.F."/>
            <person name="Otzen D.E."/>
        </authorList>
    </citation>
    <scope>NUCLEOTIDE SEQUENCE [LARGE SCALE GENOMIC DNA]</scope>
    <source>
        <strain evidence="5 6">Ki8-1</strain>
    </source>
</reference>
<dbReference type="InterPro" id="IPR051912">
    <property type="entry name" value="Alkylbase_DNA_Glycosylase/TA"/>
</dbReference>
<evidence type="ECO:0000313" key="6">
    <source>
        <dbReference type="Proteomes" id="UP000245657"/>
    </source>
</evidence>
<dbReference type="CDD" id="cd00056">
    <property type="entry name" value="ENDO3c"/>
    <property type="match status" value="1"/>
</dbReference>
<dbReference type="GO" id="GO:0006285">
    <property type="term" value="P:base-excision repair, AP site formation"/>
    <property type="evidence" value="ECO:0007669"/>
    <property type="project" value="TreeGrafter"/>
</dbReference>
<dbReference type="InterPro" id="IPR011257">
    <property type="entry name" value="DNA_glycosylase"/>
</dbReference>
<dbReference type="Pfam" id="PF00730">
    <property type="entry name" value="HhH-GPD"/>
    <property type="match status" value="1"/>
</dbReference>
<dbReference type="GO" id="GO:0008725">
    <property type="term" value="F:DNA-3-methyladenine glycosylase activity"/>
    <property type="evidence" value="ECO:0007669"/>
    <property type="project" value="TreeGrafter"/>
</dbReference>
<dbReference type="GeneID" id="97549656"/>
<keyword evidence="6" id="KW-1185">Reference proteome</keyword>
<feature type="domain" description="HhH-GPD" evidence="4">
    <location>
        <begin position="150"/>
        <end position="315"/>
    </location>
</feature>
<evidence type="ECO:0000256" key="3">
    <source>
        <dbReference type="ARBA" id="ARBA00023204"/>
    </source>
</evidence>
<dbReference type="FunFam" id="1.10.340.30:FF:000004">
    <property type="entry name" value="DNA-3-methyladenine glycosylase II"/>
    <property type="match status" value="1"/>
</dbReference>